<feature type="compositionally biased region" description="Polar residues" evidence="1">
    <location>
        <begin position="121"/>
        <end position="136"/>
    </location>
</feature>
<keyword evidence="2" id="KW-0812">Transmembrane</keyword>
<protein>
    <submittedName>
        <fullName evidence="3">Uncharacterized protein</fullName>
    </submittedName>
</protein>
<evidence type="ECO:0000256" key="1">
    <source>
        <dbReference type="SAM" id="MobiDB-lite"/>
    </source>
</evidence>
<gene>
    <name evidence="3" type="ORF">FRACYDRAFT_246817</name>
</gene>
<dbReference type="EMBL" id="KV784370">
    <property type="protein sequence ID" value="OEU10942.1"/>
    <property type="molecule type" value="Genomic_DNA"/>
</dbReference>
<feature type="transmembrane region" description="Helical" evidence="2">
    <location>
        <begin position="210"/>
        <end position="227"/>
    </location>
</feature>
<reference evidence="3 4" key="1">
    <citation type="submission" date="2016-09" db="EMBL/GenBank/DDBJ databases">
        <title>Extensive genetic diversity and differential bi-allelic expression allows diatom success in the polar Southern Ocean.</title>
        <authorList>
            <consortium name="DOE Joint Genome Institute"/>
            <person name="Mock T."/>
            <person name="Otillar R.P."/>
            <person name="Strauss J."/>
            <person name="Dupont C."/>
            <person name="Frickenhaus S."/>
            <person name="Maumus F."/>
            <person name="Mcmullan M."/>
            <person name="Sanges R."/>
            <person name="Schmutz J."/>
            <person name="Toseland A."/>
            <person name="Valas R."/>
            <person name="Veluchamy A."/>
            <person name="Ward B.J."/>
            <person name="Allen A."/>
            <person name="Barry K."/>
            <person name="Falciatore A."/>
            <person name="Ferrante M."/>
            <person name="Fortunato A.E."/>
            <person name="Gloeckner G."/>
            <person name="Gruber A."/>
            <person name="Hipkin R."/>
            <person name="Janech M."/>
            <person name="Kroth P."/>
            <person name="Leese F."/>
            <person name="Lindquist E."/>
            <person name="Lyon B.R."/>
            <person name="Martin J."/>
            <person name="Mayer C."/>
            <person name="Parker M."/>
            <person name="Quesneville H."/>
            <person name="Raymond J."/>
            <person name="Uhlig C."/>
            <person name="Valentin K.U."/>
            <person name="Worden A.Z."/>
            <person name="Armbrust E.V."/>
            <person name="Bowler C."/>
            <person name="Green B."/>
            <person name="Moulton V."/>
            <person name="Van Oosterhout C."/>
            <person name="Grigoriev I."/>
        </authorList>
    </citation>
    <scope>NUCLEOTIDE SEQUENCE [LARGE SCALE GENOMIC DNA]</scope>
    <source>
        <strain evidence="3 4">CCMP1102</strain>
    </source>
</reference>
<accession>A0A1E7EYE4</accession>
<feature type="region of interest" description="Disordered" evidence="1">
    <location>
        <begin position="1"/>
        <end position="90"/>
    </location>
</feature>
<evidence type="ECO:0000313" key="3">
    <source>
        <dbReference type="EMBL" id="OEU10942.1"/>
    </source>
</evidence>
<organism evidence="3 4">
    <name type="scientific">Fragilariopsis cylindrus CCMP1102</name>
    <dbReference type="NCBI Taxonomy" id="635003"/>
    <lineage>
        <taxon>Eukaryota</taxon>
        <taxon>Sar</taxon>
        <taxon>Stramenopiles</taxon>
        <taxon>Ochrophyta</taxon>
        <taxon>Bacillariophyta</taxon>
        <taxon>Bacillariophyceae</taxon>
        <taxon>Bacillariophycidae</taxon>
        <taxon>Bacillariales</taxon>
        <taxon>Bacillariaceae</taxon>
        <taxon>Fragilariopsis</taxon>
    </lineage>
</organism>
<dbReference type="AlphaFoldDB" id="A0A1E7EYE4"/>
<feature type="compositionally biased region" description="Polar residues" evidence="1">
    <location>
        <begin position="63"/>
        <end position="77"/>
    </location>
</feature>
<feature type="region of interest" description="Disordered" evidence="1">
    <location>
        <begin position="117"/>
        <end position="148"/>
    </location>
</feature>
<name>A0A1E7EYE4_9STRA</name>
<feature type="transmembrane region" description="Helical" evidence="2">
    <location>
        <begin position="184"/>
        <end position="204"/>
    </location>
</feature>
<keyword evidence="2" id="KW-1133">Transmembrane helix</keyword>
<proteinExistence type="predicted"/>
<dbReference type="KEGG" id="fcy:FRACYDRAFT_246817"/>
<evidence type="ECO:0000313" key="4">
    <source>
        <dbReference type="Proteomes" id="UP000095751"/>
    </source>
</evidence>
<keyword evidence="2" id="KW-0472">Membrane</keyword>
<dbReference type="InParanoid" id="A0A1E7EYE4"/>
<keyword evidence="4" id="KW-1185">Reference proteome</keyword>
<feature type="compositionally biased region" description="Pro residues" evidence="1">
    <location>
        <begin position="13"/>
        <end position="33"/>
    </location>
</feature>
<evidence type="ECO:0000256" key="2">
    <source>
        <dbReference type="SAM" id="Phobius"/>
    </source>
</evidence>
<dbReference type="Proteomes" id="UP000095751">
    <property type="component" value="Unassembled WGS sequence"/>
</dbReference>
<sequence>MNSDSTHKSNAPAPEPPAPATPAPVPAAPPSPPSVSASTDAMLTPAQVGNLAAASKTAVRSEYPSSPSASILSPNVSTRKKRRKGEKAADDDAFYTPGAMLTPAAVGNVAAASKIAPVRSEQPSSPSASILSPNVSTRKKRRKGEKAADDDAFYTPGAMLTPAAVGNVAAAASKIAPVRSNFPSFMLVAVADVVAVVAVAFVTIDSTTEVLLAVADVAVAVIFNFFGGEGEEDGNDKVGGGGDVLGCLSTHSLSNALAADVTIKVVVNSVATVVTVAAHFTDTATVRLGLYNECVMPKFRGGM</sequence>